<evidence type="ECO:0000313" key="7">
    <source>
        <dbReference type="Proteomes" id="UP000030746"/>
    </source>
</evidence>
<dbReference type="PROSITE" id="PS00022">
    <property type="entry name" value="EGF_1"/>
    <property type="match status" value="1"/>
</dbReference>
<evidence type="ECO:0000313" key="6">
    <source>
        <dbReference type="EMBL" id="ESO88251.1"/>
    </source>
</evidence>
<reference evidence="6 7" key="1">
    <citation type="journal article" date="2013" name="Nature">
        <title>Insights into bilaterian evolution from three spiralian genomes.</title>
        <authorList>
            <person name="Simakov O."/>
            <person name="Marletaz F."/>
            <person name="Cho S.J."/>
            <person name="Edsinger-Gonzales E."/>
            <person name="Havlak P."/>
            <person name="Hellsten U."/>
            <person name="Kuo D.H."/>
            <person name="Larsson T."/>
            <person name="Lv J."/>
            <person name="Arendt D."/>
            <person name="Savage R."/>
            <person name="Osoegawa K."/>
            <person name="de Jong P."/>
            <person name="Grimwood J."/>
            <person name="Chapman J.A."/>
            <person name="Shapiro H."/>
            <person name="Aerts A."/>
            <person name="Otillar R.P."/>
            <person name="Terry A.Y."/>
            <person name="Boore J.L."/>
            <person name="Grigoriev I.V."/>
            <person name="Lindberg D.R."/>
            <person name="Seaver E.C."/>
            <person name="Weisblat D.A."/>
            <person name="Putnam N.H."/>
            <person name="Rokhsar D.S."/>
        </authorList>
    </citation>
    <scope>NUCLEOTIDE SEQUENCE [LARGE SCALE GENOMIC DNA]</scope>
</reference>
<keyword evidence="3" id="KW-0472">Membrane</keyword>
<comment type="caution">
    <text evidence="2">Lacks conserved residue(s) required for the propagation of feature annotation.</text>
</comment>
<keyword evidence="3" id="KW-0812">Transmembrane</keyword>
<dbReference type="GeneID" id="20240158"/>
<sequence length="226" mass="24875">MLFSVIIVVFTSLLNSSIVSSEDTDIDNICYKACNNESKGFLEEHCTGVDLTLNNSHCCFNTSSSRPRIIGIDLRGCDISTIKALDEVIESLIVISLEDNPIKSDLNTDFNGLRNAVYLSLPPSLDCPGDNEAWESIEKSNTSTICHNQIDTCLHFNISCPANSECKNTGPGTFECDCLTGYHGYKCLNKGKFPAAYYGIGFAVTTVGLSTILWILQRRHVIKRTD</sequence>
<dbReference type="HOGENOM" id="CLU_086391_0_0_1"/>
<dbReference type="SUPFAM" id="SSF57196">
    <property type="entry name" value="EGF/Laminin"/>
    <property type="match status" value="1"/>
</dbReference>
<keyword evidence="7" id="KW-1185">Reference proteome</keyword>
<accession>V4A4Q7</accession>
<keyword evidence="4" id="KW-0732">Signal</keyword>
<evidence type="ECO:0000256" key="3">
    <source>
        <dbReference type="SAM" id="Phobius"/>
    </source>
</evidence>
<organism evidence="6 7">
    <name type="scientific">Lottia gigantea</name>
    <name type="common">Giant owl limpet</name>
    <dbReference type="NCBI Taxonomy" id="225164"/>
    <lineage>
        <taxon>Eukaryota</taxon>
        <taxon>Metazoa</taxon>
        <taxon>Spiralia</taxon>
        <taxon>Lophotrochozoa</taxon>
        <taxon>Mollusca</taxon>
        <taxon>Gastropoda</taxon>
        <taxon>Patellogastropoda</taxon>
        <taxon>Lottioidea</taxon>
        <taxon>Lottiidae</taxon>
        <taxon>Lottia</taxon>
    </lineage>
</organism>
<evidence type="ECO:0000256" key="1">
    <source>
        <dbReference type="ARBA" id="ARBA00023157"/>
    </source>
</evidence>
<dbReference type="PROSITE" id="PS50026">
    <property type="entry name" value="EGF_3"/>
    <property type="match status" value="1"/>
</dbReference>
<feature type="disulfide bond" evidence="2">
    <location>
        <begin position="178"/>
        <end position="187"/>
    </location>
</feature>
<dbReference type="EMBL" id="KB202719">
    <property type="protein sequence ID" value="ESO88251.1"/>
    <property type="molecule type" value="Genomic_DNA"/>
</dbReference>
<evidence type="ECO:0000256" key="2">
    <source>
        <dbReference type="PROSITE-ProRule" id="PRU00076"/>
    </source>
</evidence>
<dbReference type="Proteomes" id="UP000030746">
    <property type="component" value="Unassembled WGS sequence"/>
</dbReference>
<keyword evidence="2" id="KW-0245">EGF-like domain</keyword>
<proteinExistence type="predicted"/>
<dbReference type="InterPro" id="IPR042350">
    <property type="entry name" value="ATRAID"/>
</dbReference>
<evidence type="ECO:0000256" key="4">
    <source>
        <dbReference type="SAM" id="SignalP"/>
    </source>
</evidence>
<feature type="transmembrane region" description="Helical" evidence="3">
    <location>
        <begin position="195"/>
        <end position="216"/>
    </location>
</feature>
<dbReference type="PANTHER" id="PTHR15926:SF1">
    <property type="entry name" value="ALL-TRANS RETINOIC ACID-INDUCED DIFFERENTIATION FACTOR"/>
    <property type="match status" value="1"/>
</dbReference>
<dbReference type="OMA" id="KMAPHGP"/>
<dbReference type="OrthoDB" id="9989713at2759"/>
<dbReference type="Gene3D" id="2.10.25.10">
    <property type="entry name" value="Laminin"/>
    <property type="match status" value="1"/>
</dbReference>
<dbReference type="STRING" id="225164.V4A4Q7"/>
<dbReference type="KEGG" id="lgi:LOTGIDRAFT_165684"/>
<dbReference type="InterPro" id="IPR000742">
    <property type="entry name" value="EGF"/>
</dbReference>
<feature type="chain" id="PRO_5004716864" description="EGF-like domain-containing protein" evidence="4">
    <location>
        <begin position="22"/>
        <end position="226"/>
    </location>
</feature>
<protein>
    <recommendedName>
        <fullName evidence="5">EGF-like domain-containing protein</fullName>
    </recommendedName>
</protein>
<dbReference type="SMART" id="SM00179">
    <property type="entry name" value="EGF_CA"/>
    <property type="match status" value="1"/>
</dbReference>
<dbReference type="CTD" id="20240158"/>
<gene>
    <name evidence="6" type="ORF">LOTGIDRAFT_165684</name>
</gene>
<dbReference type="GO" id="GO:0005509">
    <property type="term" value="F:calcium ion binding"/>
    <property type="evidence" value="ECO:0007669"/>
    <property type="project" value="InterPro"/>
</dbReference>
<dbReference type="PROSITE" id="PS01186">
    <property type="entry name" value="EGF_2"/>
    <property type="match status" value="1"/>
</dbReference>
<dbReference type="RefSeq" id="XP_009060971.1">
    <property type="nucleotide sequence ID" value="XM_009062723.1"/>
</dbReference>
<dbReference type="PANTHER" id="PTHR15926">
    <property type="entry name" value="ALL-TRANS RETINOIC ACID-INDUCED DIFFERENTIATION FACTOR"/>
    <property type="match status" value="1"/>
</dbReference>
<name>V4A4Q7_LOTGI</name>
<feature type="signal peptide" evidence="4">
    <location>
        <begin position="1"/>
        <end position="21"/>
    </location>
</feature>
<dbReference type="InterPro" id="IPR001881">
    <property type="entry name" value="EGF-like_Ca-bd_dom"/>
</dbReference>
<keyword evidence="3" id="KW-1133">Transmembrane helix</keyword>
<feature type="domain" description="EGF-like" evidence="5">
    <location>
        <begin position="149"/>
        <end position="188"/>
    </location>
</feature>
<evidence type="ECO:0000259" key="5">
    <source>
        <dbReference type="PROSITE" id="PS50026"/>
    </source>
</evidence>
<dbReference type="AlphaFoldDB" id="V4A4Q7"/>
<keyword evidence="1 2" id="KW-1015">Disulfide bond</keyword>